<sequence length="263" mass="30531">MKTYLKTFLCLSLCQVWLIPSYGQKKIYDKAVVNQEGRMVFQQWDKNKFDPTPGFLYTNPYYWLVWPWHSGYKDHDLRPLGPVGPQTQRLALVAALQNTDDAYKLQTDTLRNSALADIANVSGLVTDADPLWFLYYSGQLDEVENHNKASIMYGIGSQVLENVIQNGMLDWYAQRLDMLKERLDGLRNATIDRGERIMGYYRMLEEYNKLHSIWLHALATARPNKKIISTVNKLRNSTTLDQPQRTDAEITRDVMSKYKPLKQ</sequence>
<evidence type="ECO:0000313" key="1">
    <source>
        <dbReference type="EMBL" id="MBB6131511.1"/>
    </source>
</evidence>
<evidence type="ECO:0000313" key="2">
    <source>
        <dbReference type="Proteomes" id="UP000548326"/>
    </source>
</evidence>
<dbReference type="AlphaFoldDB" id="A0A841JUK5"/>
<organism evidence="1 2">
    <name type="scientific">Mucilaginibacter lappiensis</name>
    <dbReference type="NCBI Taxonomy" id="354630"/>
    <lineage>
        <taxon>Bacteria</taxon>
        <taxon>Pseudomonadati</taxon>
        <taxon>Bacteroidota</taxon>
        <taxon>Sphingobacteriia</taxon>
        <taxon>Sphingobacteriales</taxon>
        <taxon>Sphingobacteriaceae</taxon>
        <taxon>Mucilaginibacter</taxon>
    </lineage>
</organism>
<dbReference type="Proteomes" id="UP000548326">
    <property type="component" value="Unassembled WGS sequence"/>
</dbReference>
<protein>
    <submittedName>
        <fullName evidence="1">Uncharacterized protein</fullName>
    </submittedName>
</protein>
<accession>A0A841JUK5</accession>
<reference evidence="1 2" key="1">
    <citation type="submission" date="2020-08" db="EMBL/GenBank/DDBJ databases">
        <title>Genomic Encyclopedia of Type Strains, Phase IV (KMG-V): Genome sequencing to study the core and pangenomes of soil and plant-associated prokaryotes.</title>
        <authorList>
            <person name="Whitman W."/>
        </authorList>
    </citation>
    <scope>NUCLEOTIDE SEQUENCE [LARGE SCALE GENOMIC DNA]</scope>
    <source>
        <strain evidence="1 2">MP601</strain>
    </source>
</reference>
<proteinExistence type="predicted"/>
<name>A0A841JUK5_9SPHI</name>
<dbReference type="EMBL" id="JACHCA010000025">
    <property type="protein sequence ID" value="MBB6131511.1"/>
    <property type="molecule type" value="Genomic_DNA"/>
</dbReference>
<gene>
    <name evidence="1" type="ORF">HDF22_005662</name>
</gene>
<comment type="caution">
    <text evidence="1">The sequence shown here is derived from an EMBL/GenBank/DDBJ whole genome shotgun (WGS) entry which is preliminary data.</text>
</comment>
<dbReference type="RefSeq" id="WP_183589985.1">
    <property type="nucleotide sequence ID" value="NZ_JACHCA010000025.1"/>
</dbReference>